<evidence type="ECO:0000256" key="1">
    <source>
        <dbReference type="ARBA" id="ARBA00004496"/>
    </source>
</evidence>
<evidence type="ECO:0000256" key="10">
    <source>
        <dbReference type="ARBA" id="ARBA00022763"/>
    </source>
</evidence>
<dbReference type="Gene3D" id="3.40.1170.60">
    <property type="match status" value="1"/>
</dbReference>
<dbReference type="GO" id="GO:0003684">
    <property type="term" value="F:damaged DNA binding"/>
    <property type="evidence" value="ECO:0007669"/>
    <property type="project" value="InterPro"/>
</dbReference>
<dbReference type="GO" id="GO:0042276">
    <property type="term" value="P:error-prone translesion synthesis"/>
    <property type="evidence" value="ECO:0007669"/>
    <property type="project" value="TreeGrafter"/>
</dbReference>
<keyword evidence="11 16" id="KW-0460">Magnesium</keyword>
<dbReference type="PANTHER" id="PTHR11076:SF33">
    <property type="entry name" value="DNA POLYMERASE KAPPA"/>
    <property type="match status" value="1"/>
</dbReference>
<dbReference type="InterPro" id="IPR043502">
    <property type="entry name" value="DNA/RNA_pol_sf"/>
</dbReference>
<evidence type="ECO:0000256" key="11">
    <source>
        <dbReference type="ARBA" id="ARBA00022842"/>
    </source>
</evidence>
<evidence type="ECO:0000256" key="4">
    <source>
        <dbReference type="ARBA" id="ARBA00022457"/>
    </source>
</evidence>
<dbReference type="Gene3D" id="3.30.70.270">
    <property type="match status" value="1"/>
</dbReference>
<dbReference type="Pfam" id="PF00817">
    <property type="entry name" value="IMS"/>
    <property type="match status" value="1"/>
</dbReference>
<dbReference type="STRING" id="1817863.A2Y62_16255"/>
<dbReference type="SUPFAM" id="SSF56672">
    <property type="entry name" value="DNA/RNA polymerases"/>
    <property type="match status" value="1"/>
</dbReference>
<dbReference type="GO" id="GO:0005829">
    <property type="term" value="C:cytosol"/>
    <property type="evidence" value="ECO:0007669"/>
    <property type="project" value="TreeGrafter"/>
</dbReference>
<keyword evidence="14 16" id="KW-0234">DNA repair</keyword>
<dbReference type="GO" id="GO:0000287">
    <property type="term" value="F:magnesium ion binding"/>
    <property type="evidence" value="ECO:0007669"/>
    <property type="project" value="UniProtKB-UniRule"/>
</dbReference>
<comment type="caution">
    <text evidence="18">The sequence shown here is derived from an EMBL/GenBank/DDBJ whole genome shotgun (WGS) entry which is preliminary data.</text>
</comment>
<evidence type="ECO:0000256" key="6">
    <source>
        <dbReference type="ARBA" id="ARBA00022679"/>
    </source>
</evidence>
<evidence type="ECO:0000256" key="15">
    <source>
        <dbReference type="ARBA" id="ARBA00049244"/>
    </source>
</evidence>
<organism evidence="18 19">
    <name type="scientific">Candidatus Fischerbacteria bacterium RBG_13_37_8</name>
    <dbReference type="NCBI Taxonomy" id="1817863"/>
    <lineage>
        <taxon>Bacteria</taxon>
        <taxon>Candidatus Fischeribacteriota</taxon>
    </lineage>
</organism>
<evidence type="ECO:0000256" key="7">
    <source>
        <dbReference type="ARBA" id="ARBA00022695"/>
    </source>
</evidence>
<feature type="binding site" evidence="16">
    <location>
        <position position="13"/>
    </location>
    <ligand>
        <name>Mg(2+)</name>
        <dbReference type="ChEBI" id="CHEBI:18420"/>
    </ligand>
</feature>
<evidence type="ECO:0000256" key="8">
    <source>
        <dbReference type="ARBA" id="ARBA00022705"/>
    </source>
</evidence>
<dbReference type="GO" id="GO:0009432">
    <property type="term" value="P:SOS response"/>
    <property type="evidence" value="ECO:0007669"/>
    <property type="project" value="TreeGrafter"/>
</dbReference>
<keyword evidence="10 16" id="KW-0227">DNA damage</keyword>
<evidence type="ECO:0000256" key="3">
    <source>
        <dbReference type="ARBA" id="ARBA00011245"/>
    </source>
</evidence>
<feature type="domain" description="UmuC" evidence="17">
    <location>
        <begin position="9"/>
        <end position="190"/>
    </location>
</feature>
<evidence type="ECO:0000313" key="19">
    <source>
        <dbReference type="Proteomes" id="UP000178943"/>
    </source>
</evidence>
<dbReference type="EC" id="2.7.7.7" evidence="16"/>
<evidence type="ECO:0000256" key="2">
    <source>
        <dbReference type="ARBA" id="ARBA00010945"/>
    </source>
</evidence>
<dbReference type="PANTHER" id="PTHR11076">
    <property type="entry name" value="DNA REPAIR POLYMERASE UMUC / TRANSFERASE FAMILY MEMBER"/>
    <property type="match status" value="1"/>
</dbReference>
<reference evidence="18 19" key="1">
    <citation type="journal article" date="2016" name="Nat. Commun.">
        <title>Thousands of microbial genomes shed light on interconnected biogeochemical processes in an aquifer system.</title>
        <authorList>
            <person name="Anantharaman K."/>
            <person name="Brown C.T."/>
            <person name="Hug L.A."/>
            <person name="Sharon I."/>
            <person name="Castelle C.J."/>
            <person name="Probst A.J."/>
            <person name="Thomas B.C."/>
            <person name="Singh A."/>
            <person name="Wilkins M.J."/>
            <person name="Karaoz U."/>
            <person name="Brodie E.L."/>
            <person name="Williams K.H."/>
            <person name="Hubbard S.S."/>
            <person name="Banfield J.F."/>
        </authorList>
    </citation>
    <scope>NUCLEOTIDE SEQUENCE [LARGE SCALE GENOMIC DNA]</scope>
</reference>
<dbReference type="Proteomes" id="UP000178943">
    <property type="component" value="Unassembled WGS sequence"/>
</dbReference>
<dbReference type="InterPro" id="IPR001126">
    <property type="entry name" value="UmuC"/>
</dbReference>
<dbReference type="Pfam" id="PF11798">
    <property type="entry name" value="IMS_HHH"/>
    <property type="match status" value="1"/>
</dbReference>
<accession>A0A1F5VWM0</accession>
<gene>
    <name evidence="16" type="primary">dinB</name>
    <name evidence="18" type="ORF">A2Y62_16255</name>
</gene>
<dbReference type="InterPro" id="IPR017961">
    <property type="entry name" value="DNA_pol_Y-fam_little_finger"/>
</dbReference>
<comment type="cofactor">
    <cofactor evidence="16">
        <name>Mg(2+)</name>
        <dbReference type="ChEBI" id="CHEBI:18420"/>
    </cofactor>
    <text evidence="16">Binds 2 magnesium ions per subunit.</text>
</comment>
<comment type="similarity">
    <text evidence="2 16">Belongs to the DNA polymerase type-Y family.</text>
</comment>
<dbReference type="InterPro" id="IPR024728">
    <property type="entry name" value="PolY_HhH_motif"/>
</dbReference>
<evidence type="ECO:0000259" key="17">
    <source>
        <dbReference type="PROSITE" id="PS50173"/>
    </source>
</evidence>
<dbReference type="SUPFAM" id="SSF100879">
    <property type="entry name" value="Lesion bypass DNA polymerase (Y-family), little finger domain"/>
    <property type="match status" value="1"/>
</dbReference>
<feature type="binding site" evidence="16">
    <location>
        <position position="108"/>
    </location>
    <ligand>
        <name>Mg(2+)</name>
        <dbReference type="ChEBI" id="CHEBI:18420"/>
    </ligand>
</feature>
<evidence type="ECO:0000256" key="9">
    <source>
        <dbReference type="ARBA" id="ARBA00022723"/>
    </source>
</evidence>
<dbReference type="InterPro" id="IPR036775">
    <property type="entry name" value="DNA_pol_Y-fam_lit_finger_sf"/>
</dbReference>
<evidence type="ECO:0000256" key="16">
    <source>
        <dbReference type="HAMAP-Rule" id="MF_01113"/>
    </source>
</evidence>
<sequence length="397" mass="45058">MKKEIISYLLHVDMDSFFVSVEQILNPALRGKPVIVGGESHQRGVVACASYEARKYGIRAAMPVAKAKRLCPDVICVPGTWSQYSYYSGKVMHFLQQFTPAVEQVSIDEAYLNLLGTERLWGHPYSVALKIQQGIKNEIGLDATIGLGSNKLIAKIASDIAKPKGIVWILPEYETSFLSHLPIEAIPGIGPKTTQMLNELNIQTVQQFLSIPSHLVKQALGNNALFLYHKAQGIDYSMVRSEHEFPKSMGREITFHNDTEDTYYLTAVLHYLIEELCTRLRNHQIMCHTLTLKLRYSDFLTITKSCQLKYFSDLSVELFPVAKTLFLSAYTRRVKLRLIGISLSQLMPHNYQHSLFPDEHLLKWSRLNHHVDQIRKKYGFTSILNADTLAVPLSFST</sequence>
<dbReference type="Gene3D" id="3.30.1490.100">
    <property type="entry name" value="DNA polymerase, Y-family, little finger domain"/>
    <property type="match status" value="1"/>
</dbReference>
<dbReference type="NCBIfam" id="NF002677">
    <property type="entry name" value="PRK02406.1"/>
    <property type="match status" value="1"/>
</dbReference>
<dbReference type="FunFam" id="3.40.1170.60:FF:000001">
    <property type="entry name" value="DNA polymerase IV"/>
    <property type="match status" value="1"/>
</dbReference>
<evidence type="ECO:0000313" key="18">
    <source>
        <dbReference type="EMBL" id="OGF67481.1"/>
    </source>
</evidence>
<proteinExistence type="inferred from homology"/>
<name>A0A1F5VWM0_9BACT</name>
<dbReference type="InterPro" id="IPR043128">
    <property type="entry name" value="Rev_trsase/Diguanyl_cyclase"/>
</dbReference>
<dbReference type="HAMAP" id="MF_01113">
    <property type="entry name" value="DNApol_IV"/>
    <property type="match status" value="1"/>
</dbReference>
<evidence type="ECO:0000256" key="13">
    <source>
        <dbReference type="ARBA" id="ARBA00023125"/>
    </source>
</evidence>
<protein>
    <recommendedName>
        <fullName evidence="16">DNA polymerase IV</fullName>
        <shortName evidence="16">Pol IV</shortName>
        <ecNumber evidence="16">2.7.7.7</ecNumber>
    </recommendedName>
</protein>
<keyword evidence="7 16" id="KW-0548">Nucleotidyltransferase</keyword>
<dbReference type="InterPro" id="IPR050116">
    <property type="entry name" value="DNA_polymerase-Y"/>
</dbReference>
<dbReference type="FunFam" id="3.30.1490.100:FF:000004">
    <property type="entry name" value="DNA polymerase IV"/>
    <property type="match status" value="1"/>
</dbReference>
<dbReference type="EMBL" id="MFGW01000048">
    <property type="protein sequence ID" value="OGF67481.1"/>
    <property type="molecule type" value="Genomic_DNA"/>
</dbReference>
<dbReference type="GO" id="GO:0006281">
    <property type="term" value="P:DNA repair"/>
    <property type="evidence" value="ECO:0007669"/>
    <property type="project" value="UniProtKB-UniRule"/>
</dbReference>
<dbReference type="GO" id="GO:0006261">
    <property type="term" value="P:DNA-templated DNA replication"/>
    <property type="evidence" value="ECO:0007669"/>
    <property type="project" value="UniProtKB-UniRule"/>
</dbReference>
<keyword evidence="12 16" id="KW-0239">DNA-directed DNA polymerase</keyword>
<dbReference type="AlphaFoldDB" id="A0A1F5VWM0"/>
<dbReference type="InterPro" id="IPR022880">
    <property type="entry name" value="DNApol_IV"/>
</dbReference>
<evidence type="ECO:0000256" key="12">
    <source>
        <dbReference type="ARBA" id="ARBA00022932"/>
    </source>
</evidence>
<comment type="subcellular location">
    <subcellularLocation>
        <location evidence="1 16">Cytoplasm</location>
    </subcellularLocation>
</comment>
<feature type="active site" evidence="16">
    <location>
        <position position="109"/>
    </location>
</feature>
<keyword evidence="5 16" id="KW-0963">Cytoplasm</keyword>
<keyword evidence="8 16" id="KW-0235">DNA replication</keyword>
<dbReference type="CDD" id="cd03586">
    <property type="entry name" value="PolY_Pol_IV_kappa"/>
    <property type="match status" value="1"/>
</dbReference>
<comment type="subunit">
    <text evidence="3 16">Monomer.</text>
</comment>
<evidence type="ECO:0000256" key="14">
    <source>
        <dbReference type="ARBA" id="ARBA00023204"/>
    </source>
</evidence>
<comment type="catalytic activity">
    <reaction evidence="15 16">
        <text>DNA(n) + a 2'-deoxyribonucleoside 5'-triphosphate = DNA(n+1) + diphosphate</text>
        <dbReference type="Rhea" id="RHEA:22508"/>
        <dbReference type="Rhea" id="RHEA-COMP:17339"/>
        <dbReference type="Rhea" id="RHEA-COMP:17340"/>
        <dbReference type="ChEBI" id="CHEBI:33019"/>
        <dbReference type="ChEBI" id="CHEBI:61560"/>
        <dbReference type="ChEBI" id="CHEBI:173112"/>
        <dbReference type="EC" id="2.7.7.7"/>
    </reaction>
</comment>
<keyword evidence="6 16" id="KW-0808">Transferase</keyword>
<comment type="function">
    <text evidence="16">Poorly processive, error-prone DNA polymerase involved in untargeted mutagenesis. Copies undamaged DNA at stalled replication forks, which arise in vivo from mismatched or misaligned primer ends. These misaligned primers can be extended by PolIV. Exhibits no 3'-5' exonuclease (proofreading) activity. May be involved in translesional synthesis, in conjunction with the beta clamp from PolIII.</text>
</comment>
<dbReference type="Pfam" id="PF11799">
    <property type="entry name" value="IMS_C"/>
    <property type="match status" value="1"/>
</dbReference>
<dbReference type="Gene3D" id="1.10.150.20">
    <property type="entry name" value="5' to 3' exonuclease, C-terminal subdomain"/>
    <property type="match status" value="1"/>
</dbReference>
<evidence type="ECO:0000256" key="5">
    <source>
        <dbReference type="ARBA" id="ARBA00022490"/>
    </source>
</evidence>
<keyword evidence="13 16" id="KW-0238">DNA-binding</keyword>
<keyword evidence="9 16" id="KW-0479">Metal-binding</keyword>
<feature type="site" description="Substrate discrimination" evidence="16">
    <location>
        <position position="18"/>
    </location>
</feature>
<keyword evidence="4 16" id="KW-0515">Mutator protein</keyword>
<dbReference type="PROSITE" id="PS50173">
    <property type="entry name" value="UMUC"/>
    <property type="match status" value="1"/>
</dbReference>
<dbReference type="GO" id="GO:0003887">
    <property type="term" value="F:DNA-directed DNA polymerase activity"/>
    <property type="evidence" value="ECO:0007669"/>
    <property type="project" value="UniProtKB-UniRule"/>
</dbReference>